<evidence type="ECO:0000313" key="1">
    <source>
        <dbReference type="EMBL" id="WTZ11136.1"/>
    </source>
</evidence>
<reference evidence="1" key="1">
    <citation type="submission" date="2022-10" db="EMBL/GenBank/DDBJ databases">
        <title>The complete genomes of actinobacterial strains from the NBC collection.</title>
        <authorList>
            <person name="Joergensen T.S."/>
            <person name="Alvarez Arevalo M."/>
            <person name="Sterndorff E.B."/>
            <person name="Faurdal D."/>
            <person name="Vuksanovic O."/>
            <person name="Mourched A.-S."/>
            <person name="Charusanti P."/>
            <person name="Shaw S."/>
            <person name="Blin K."/>
            <person name="Weber T."/>
        </authorList>
    </citation>
    <scope>NUCLEOTIDE SEQUENCE</scope>
    <source>
        <strain evidence="1">NBC_01393</strain>
    </source>
</reference>
<gene>
    <name evidence="1" type="ORF">OG699_26045</name>
</gene>
<dbReference type="EMBL" id="CP109546">
    <property type="protein sequence ID" value="WTZ11136.1"/>
    <property type="molecule type" value="Genomic_DNA"/>
</dbReference>
<sequence length="77" mass="8393">MPDRAWEDCLQLAVSEIRDFGATSTQVCRRLSALLVGLLETVQAGNRAAVTTELRRLDAAVGRTFGDPDQRAFADEA</sequence>
<dbReference type="AlphaFoldDB" id="A0AAU3HZV2"/>
<organism evidence="1">
    <name type="scientific">Streptomyces sp. NBC_01393</name>
    <dbReference type="NCBI Taxonomy" id="2903851"/>
    <lineage>
        <taxon>Bacteria</taxon>
        <taxon>Bacillati</taxon>
        <taxon>Actinomycetota</taxon>
        <taxon>Actinomycetes</taxon>
        <taxon>Kitasatosporales</taxon>
        <taxon>Streptomycetaceae</taxon>
        <taxon>Streptomyces</taxon>
    </lineage>
</organism>
<name>A0AAU3HZV2_9ACTN</name>
<accession>A0AAU3HZV2</accession>
<protein>
    <submittedName>
        <fullName evidence="1">Uncharacterized protein</fullName>
    </submittedName>
</protein>
<proteinExistence type="predicted"/>